<dbReference type="PANTHER" id="PTHR21660">
    <property type="entry name" value="THIOESTERASE SUPERFAMILY MEMBER-RELATED"/>
    <property type="match status" value="1"/>
</dbReference>
<sequence>MDMSLWMKKLEERAQGTFWELLGCKAEAVSPERTVIALVAEKRHLNAMGIVHGGVLASLLDNAMGLAVMSAYPDKRTVTTNLNVHFVASLGPGPLRTTAKVLHETRTTLTVEASVEDASGKLGTIGTGSFRLLD</sequence>
<organism evidence="4 5">
    <name type="scientific">Paenibacillus antri</name>
    <dbReference type="NCBI Taxonomy" id="2582848"/>
    <lineage>
        <taxon>Bacteria</taxon>
        <taxon>Bacillati</taxon>
        <taxon>Bacillota</taxon>
        <taxon>Bacilli</taxon>
        <taxon>Bacillales</taxon>
        <taxon>Paenibacillaceae</taxon>
        <taxon>Paenibacillus</taxon>
    </lineage>
</organism>
<dbReference type="PANTHER" id="PTHR21660:SF1">
    <property type="entry name" value="ACYL-COENZYME A THIOESTERASE 13"/>
    <property type="match status" value="1"/>
</dbReference>
<comment type="similarity">
    <text evidence="1">Belongs to the thioesterase PaaI family.</text>
</comment>
<proteinExistence type="inferred from homology"/>
<dbReference type="GO" id="GO:0047617">
    <property type="term" value="F:fatty acyl-CoA hydrolase activity"/>
    <property type="evidence" value="ECO:0007669"/>
    <property type="project" value="InterPro"/>
</dbReference>
<gene>
    <name evidence="4" type="ORF">FE782_12125</name>
</gene>
<dbReference type="Proteomes" id="UP000309676">
    <property type="component" value="Unassembled WGS sequence"/>
</dbReference>
<dbReference type="AlphaFoldDB" id="A0A5R9G6S5"/>
<evidence type="ECO:0000256" key="2">
    <source>
        <dbReference type="ARBA" id="ARBA00022801"/>
    </source>
</evidence>
<feature type="domain" description="Thioesterase" evidence="3">
    <location>
        <begin position="48"/>
        <end position="123"/>
    </location>
</feature>
<keyword evidence="2" id="KW-0378">Hydrolase</keyword>
<reference evidence="4 5" key="1">
    <citation type="submission" date="2019-05" db="EMBL/GenBank/DDBJ databases">
        <authorList>
            <person name="Narsing Rao M.P."/>
            <person name="Li W.J."/>
        </authorList>
    </citation>
    <scope>NUCLEOTIDE SEQUENCE [LARGE SCALE GENOMIC DNA]</scope>
    <source>
        <strain evidence="4 5">SYSU_K30003</strain>
    </source>
</reference>
<evidence type="ECO:0000259" key="3">
    <source>
        <dbReference type="Pfam" id="PF03061"/>
    </source>
</evidence>
<evidence type="ECO:0000313" key="5">
    <source>
        <dbReference type="Proteomes" id="UP000309676"/>
    </source>
</evidence>
<protein>
    <submittedName>
        <fullName evidence="4">PaaI family thioesterase</fullName>
    </submittedName>
</protein>
<dbReference type="InterPro" id="IPR029069">
    <property type="entry name" value="HotDog_dom_sf"/>
</dbReference>
<dbReference type="SUPFAM" id="SSF54637">
    <property type="entry name" value="Thioesterase/thiol ester dehydrase-isomerase"/>
    <property type="match status" value="1"/>
</dbReference>
<name>A0A5R9G6S5_9BACL</name>
<dbReference type="RefSeq" id="WP_138194346.1">
    <property type="nucleotide sequence ID" value="NZ_VCIW01000006.1"/>
</dbReference>
<accession>A0A5R9G6S5</accession>
<evidence type="ECO:0000256" key="1">
    <source>
        <dbReference type="ARBA" id="ARBA00008324"/>
    </source>
</evidence>
<dbReference type="EMBL" id="VCIW01000006">
    <property type="protein sequence ID" value="TLS52102.1"/>
    <property type="molecule type" value="Genomic_DNA"/>
</dbReference>
<dbReference type="OrthoDB" id="2139465at2"/>
<keyword evidence="5" id="KW-1185">Reference proteome</keyword>
<dbReference type="InterPro" id="IPR003736">
    <property type="entry name" value="PAAI_dom"/>
</dbReference>
<dbReference type="Gene3D" id="3.10.129.10">
    <property type="entry name" value="Hotdog Thioesterase"/>
    <property type="match status" value="1"/>
</dbReference>
<comment type="caution">
    <text evidence="4">The sequence shown here is derived from an EMBL/GenBank/DDBJ whole genome shotgun (WGS) entry which is preliminary data.</text>
</comment>
<dbReference type="Pfam" id="PF03061">
    <property type="entry name" value="4HBT"/>
    <property type="match status" value="1"/>
</dbReference>
<dbReference type="InterPro" id="IPR039298">
    <property type="entry name" value="ACOT13"/>
</dbReference>
<dbReference type="InterPro" id="IPR006683">
    <property type="entry name" value="Thioestr_dom"/>
</dbReference>
<dbReference type="NCBIfam" id="TIGR00369">
    <property type="entry name" value="unchar_dom_1"/>
    <property type="match status" value="1"/>
</dbReference>
<dbReference type="CDD" id="cd03443">
    <property type="entry name" value="PaaI_thioesterase"/>
    <property type="match status" value="1"/>
</dbReference>
<evidence type="ECO:0000313" key="4">
    <source>
        <dbReference type="EMBL" id="TLS52102.1"/>
    </source>
</evidence>